<dbReference type="InterPro" id="IPR051049">
    <property type="entry name" value="Dienelactone_hydrolase-like"/>
</dbReference>
<dbReference type="Gene3D" id="3.40.50.1820">
    <property type="entry name" value="alpha/beta hydrolase"/>
    <property type="match status" value="1"/>
</dbReference>
<dbReference type="OrthoDB" id="9771666at2"/>
<dbReference type="PROSITE" id="PS51257">
    <property type="entry name" value="PROKAR_LIPOPROTEIN"/>
    <property type="match status" value="1"/>
</dbReference>
<dbReference type="RefSeq" id="WP_060717825.1">
    <property type="nucleotide sequence ID" value="NZ_CP055265.1"/>
</dbReference>
<keyword evidence="1" id="KW-0732">Signal</keyword>
<organism evidence="3 4">
    <name type="scientific">Agrobacterium vitis</name>
    <name type="common">Rhizobium vitis</name>
    <dbReference type="NCBI Taxonomy" id="373"/>
    <lineage>
        <taxon>Bacteria</taxon>
        <taxon>Pseudomonadati</taxon>
        <taxon>Pseudomonadota</taxon>
        <taxon>Alphaproteobacteria</taxon>
        <taxon>Hyphomicrobiales</taxon>
        <taxon>Rhizobiaceae</taxon>
        <taxon>Rhizobium/Agrobacterium group</taxon>
        <taxon>Agrobacterium</taxon>
    </lineage>
</organism>
<dbReference type="EMBL" id="QUSG01000007">
    <property type="protein sequence ID" value="KAA3526715.1"/>
    <property type="molecule type" value="Genomic_DNA"/>
</dbReference>
<evidence type="ECO:0000256" key="1">
    <source>
        <dbReference type="SAM" id="SignalP"/>
    </source>
</evidence>
<dbReference type="InterPro" id="IPR029058">
    <property type="entry name" value="AB_hydrolase_fold"/>
</dbReference>
<evidence type="ECO:0000313" key="3">
    <source>
        <dbReference type="EMBL" id="KAA3526715.1"/>
    </source>
</evidence>
<evidence type="ECO:0000259" key="2">
    <source>
        <dbReference type="Pfam" id="PF01738"/>
    </source>
</evidence>
<feature type="domain" description="Dienelactone hydrolase" evidence="2">
    <location>
        <begin position="53"/>
        <end position="248"/>
    </location>
</feature>
<gene>
    <name evidence="3" type="ORF">DXT89_15295</name>
</gene>
<accession>A0A368NX54</accession>
<dbReference type="GO" id="GO:0016787">
    <property type="term" value="F:hydrolase activity"/>
    <property type="evidence" value="ECO:0007669"/>
    <property type="project" value="UniProtKB-KW"/>
</dbReference>
<dbReference type="Proteomes" id="UP000436911">
    <property type="component" value="Unassembled WGS sequence"/>
</dbReference>
<protein>
    <submittedName>
        <fullName evidence="3">Alpha/beta hydrolase</fullName>
    </submittedName>
</protein>
<comment type="caution">
    <text evidence="3">The sequence shown here is derived from an EMBL/GenBank/DDBJ whole genome shotgun (WGS) entry which is preliminary data.</text>
</comment>
<dbReference type="GeneID" id="60682746"/>
<dbReference type="Pfam" id="PF01738">
    <property type="entry name" value="DLH"/>
    <property type="match status" value="1"/>
</dbReference>
<dbReference type="SUPFAM" id="SSF53474">
    <property type="entry name" value="alpha/beta-Hydrolases"/>
    <property type="match status" value="1"/>
</dbReference>
<keyword evidence="3" id="KW-0378">Hydrolase</keyword>
<feature type="signal peptide" evidence="1">
    <location>
        <begin position="1"/>
        <end position="29"/>
    </location>
</feature>
<name>A0A368NX54_AGRVI</name>
<proteinExistence type="predicted"/>
<sequence>MPRCRLSNAFLLATTVLCLAFIACSPSQANDRQTATIKTTQGDIAIEAFERRASQKRPAVIILSGSKGFRSAAYDNLAQSLDKAGLDAYLVHAVSDADLTAIGHAKGAAGRIQYYTSHMAQWSAAVRDVLLFLKAQSPEDRKIGVLGISLGAQIAITATVNRQDANTLVLVDGGFPAGYSQSVRTIPPLLIVWGSEDRVFPVSMARALSEQAKSLGTEAEFSIFDGGSHDFFLKPETPLAKQAHKRAARFLAEQLK</sequence>
<evidence type="ECO:0000313" key="4">
    <source>
        <dbReference type="Proteomes" id="UP000436911"/>
    </source>
</evidence>
<dbReference type="PANTHER" id="PTHR46623:SF6">
    <property type="entry name" value="ALPHA_BETA-HYDROLASES SUPERFAMILY PROTEIN"/>
    <property type="match status" value="1"/>
</dbReference>
<dbReference type="AlphaFoldDB" id="A0A368NX54"/>
<dbReference type="PANTHER" id="PTHR46623">
    <property type="entry name" value="CARBOXYMETHYLENEBUTENOLIDASE-RELATED"/>
    <property type="match status" value="1"/>
</dbReference>
<dbReference type="InterPro" id="IPR002925">
    <property type="entry name" value="Dienelactn_hydro"/>
</dbReference>
<feature type="chain" id="PRO_5030067950" evidence="1">
    <location>
        <begin position="30"/>
        <end position="256"/>
    </location>
</feature>
<reference evidence="3 4" key="1">
    <citation type="submission" date="2018-08" db="EMBL/GenBank/DDBJ databases">
        <title>Genome sequencing of Agrobacterium vitis strain ICMP 10754.</title>
        <authorList>
            <person name="Visnovsky S.B."/>
            <person name="Pitman A.R."/>
        </authorList>
    </citation>
    <scope>NUCLEOTIDE SEQUENCE [LARGE SCALE GENOMIC DNA]</scope>
    <source>
        <strain evidence="3 4">ICMP 10754</strain>
    </source>
</reference>